<dbReference type="RefSeq" id="XP_060406886.1">
    <property type="nucleotide sequence ID" value="XM_060560492.1"/>
</dbReference>
<accession>A0AAD8UX20</accession>
<evidence type="ECO:0000313" key="3">
    <source>
        <dbReference type="EMBL" id="KAK1564010.1"/>
    </source>
</evidence>
<proteinExistence type="inferred from homology"/>
<comment type="caution">
    <text evidence="3">The sequence shown here is derived from an EMBL/GenBank/DDBJ whole genome shotgun (WGS) entry which is preliminary data.</text>
</comment>
<dbReference type="GeneID" id="85444732"/>
<comment type="pathway">
    <text evidence="1">Mycotoxin biosynthesis.</text>
</comment>
<reference evidence="3" key="1">
    <citation type="submission" date="2021-06" db="EMBL/GenBank/DDBJ databases">
        <title>Comparative genomics, transcriptomics and evolutionary studies reveal genomic signatures of adaptation to plant cell wall in hemibiotrophic fungi.</title>
        <authorList>
            <consortium name="DOE Joint Genome Institute"/>
            <person name="Baroncelli R."/>
            <person name="Diaz J.F."/>
            <person name="Benocci T."/>
            <person name="Peng M."/>
            <person name="Battaglia E."/>
            <person name="Haridas S."/>
            <person name="Andreopoulos W."/>
            <person name="Labutti K."/>
            <person name="Pangilinan J."/>
            <person name="Floch G.L."/>
            <person name="Makela M.R."/>
            <person name="Henrissat B."/>
            <person name="Grigoriev I.V."/>
            <person name="Crouch J.A."/>
            <person name="De Vries R.P."/>
            <person name="Sukno S.A."/>
            <person name="Thon M.R."/>
        </authorList>
    </citation>
    <scope>NUCLEOTIDE SEQUENCE</scope>
    <source>
        <strain evidence="3">CBS 125086</strain>
    </source>
</reference>
<sequence length="110" mass="12168">MIKKLKTCRCSMDDSFLSHVAAPALEAVELVDRTFEGDFSQASPWRGHPSPERDAAWDYLTHDGGVNVPLENLHALNKSPEVDWERSDPAFGGGAVGLLEVFHQLHCLPK</sequence>
<keyword evidence="4" id="KW-1185">Reference proteome</keyword>
<dbReference type="PANTHER" id="PTHR33365">
    <property type="entry name" value="YALI0B05434P"/>
    <property type="match status" value="1"/>
</dbReference>
<evidence type="ECO:0000256" key="2">
    <source>
        <dbReference type="ARBA" id="ARBA00035112"/>
    </source>
</evidence>
<comment type="similarity">
    <text evidence="2">Belongs to the ustYa family.</text>
</comment>
<dbReference type="Proteomes" id="UP001230504">
    <property type="component" value="Unassembled WGS sequence"/>
</dbReference>
<dbReference type="EMBL" id="JAHLJV010000227">
    <property type="protein sequence ID" value="KAK1564010.1"/>
    <property type="molecule type" value="Genomic_DNA"/>
</dbReference>
<organism evidence="3 4">
    <name type="scientific">Colletotrichum navitas</name>
    <dbReference type="NCBI Taxonomy" id="681940"/>
    <lineage>
        <taxon>Eukaryota</taxon>
        <taxon>Fungi</taxon>
        <taxon>Dikarya</taxon>
        <taxon>Ascomycota</taxon>
        <taxon>Pezizomycotina</taxon>
        <taxon>Sordariomycetes</taxon>
        <taxon>Hypocreomycetidae</taxon>
        <taxon>Glomerellales</taxon>
        <taxon>Glomerellaceae</taxon>
        <taxon>Colletotrichum</taxon>
        <taxon>Colletotrichum graminicola species complex</taxon>
    </lineage>
</organism>
<dbReference type="AlphaFoldDB" id="A0AAD8UX20"/>
<evidence type="ECO:0000313" key="4">
    <source>
        <dbReference type="Proteomes" id="UP001230504"/>
    </source>
</evidence>
<dbReference type="PANTHER" id="PTHR33365:SF4">
    <property type="entry name" value="CYCLOCHLOROTINE BIOSYNTHESIS PROTEIN O"/>
    <property type="match status" value="1"/>
</dbReference>
<protein>
    <submittedName>
        <fullName evidence="3">Uncharacterized protein</fullName>
    </submittedName>
</protein>
<gene>
    <name evidence="3" type="ORF">LY79DRAFT_585368</name>
</gene>
<name>A0AAD8UX20_9PEZI</name>
<dbReference type="GO" id="GO:0043386">
    <property type="term" value="P:mycotoxin biosynthetic process"/>
    <property type="evidence" value="ECO:0007669"/>
    <property type="project" value="InterPro"/>
</dbReference>
<dbReference type="Pfam" id="PF11807">
    <property type="entry name" value="UstYa"/>
    <property type="match status" value="1"/>
</dbReference>
<dbReference type="InterPro" id="IPR021765">
    <property type="entry name" value="UstYa-like"/>
</dbReference>
<evidence type="ECO:0000256" key="1">
    <source>
        <dbReference type="ARBA" id="ARBA00004685"/>
    </source>
</evidence>